<organism evidence="2 3">
    <name type="scientific">Cerrena zonata</name>
    <dbReference type="NCBI Taxonomy" id="2478898"/>
    <lineage>
        <taxon>Eukaryota</taxon>
        <taxon>Fungi</taxon>
        <taxon>Dikarya</taxon>
        <taxon>Basidiomycota</taxon>
        <taxon>Agaricomycotina</taxon>
        <taxon>Agaricomycetes</taxon>
        <taxon>Polyporales</taxon>
        <taxon>Cerrenaceae</taxon>
        <taxon>Cerrena</taxon>
    </lineage>
</organism>
<protein>
    <submittedName>
        <fullName evidence="2">Uncharacterized protein</fullName>
    </submittedName>
</protein>
<keyword evidence="3" id="KW-1185">Reference proteome</keyword>
<gene>
    <name evidence="2" type="ORF">QCA50_010510</name>
</gene>
<evidence type="ECO:0000256" key="1">
    <source>
        <dbReference type="SAM" id="Phobius"/>
    </source>
</evidence>
<name>A0AAW0FZ65_9APHY</name>
<evidence type="ECO:0000313" key="3">
    <source>
        <dbReference type="Proteomes" id="UP001385951"/>
    </source>
</evidence>
<evidence type="ECO:0000313" key="2">
    <source>
        <dbReference type="EMBL" id="KAK7686286.1"/>
    </source>
</evidence>
<proteinExistence type="predicted"/>
<comment type="caution">
    <text evidence="2">The sequence shown here is derived from an EMBL/GenBank/DDBJ whole genome shotgun (WGS) entry which is preliminary data.</text>
</comment>
<keyword evidence="1" id="KW-0812">Transmembrane</keyword>
<dbReference type="Proteomes" id="UP001385951">
    <property type="component" value="Unassembled WGS sequence"/>
</dbReference>
<keyword evidence="1" id="KW-0472">Membrane</keyword>
<sequence length="307" mass="34938">MFAYWEHMTWVAFLRMLDLGSMVNVATLFAILTSCLEAQLKNYCKPSKAAKTISRTITRPPLSSGFLIRSHFRIQLLSSTVTSTPTYTSFYQSFLSLQFDSDSLHFAHPAQSFLPFPQTLFSHLQKTSSLHSPCPSLVLSIPLLLLPRILPSSCLLKCLIPHHTVVMQTLHHHTYCYCRFLDFLTGLHPPVHISLYCKCRRIPSLGFCSPLCFGRYRASPGRVFPTIFISFTFSFVFIFLNDFFGFPRLSHSTKYLTPSRFFCTAPHVFQIERPKNGADRASASMPSLPNSESYGQLDRLNRVTQSL</sequence>
<reference evidence="2 3" key="1">
    <citation type="submission" date="2022-09" db="EMBL/GenBank/DDBJ databases">
        <authorList>
            <person name="Palmer J.M."/>
        </authorList>
    </citation>
    <scope>NUCLEOTIDE SEQUENCE [LARGE SCALE GENOMIC DNA]</scope>
    <source>
        <strain evidence="2 3">DSM 7382</strain>
    </source>
</reference>
<dbReference type="EMBL" id="JASBNA010000017">
    <property type="protein sequence ID" value="KAK7686286.1"/>
    <property type="molecule type" value="Genomic_DNA"/>
</dbReference>
<keyword evidence="1" id="KW-1133">Transmembrane helix</keyword>
<accession>A0AAW0FZ65</accession>
<dbReference type="AlphaFoldDB" id="A0AAW0FZ65"/>
<feature type="transmembrane region" description="Helical" evidence="1">
    <location>
        <begin position="223"/>
        <end position="244"/>
    </location>
</feature>